<reference evidence="1 2" key="1">
    <citation type="submission" date="2021-04" db="EMBL/GenBank/DDBJ databases">
        <title>Draft genome sequence of Paenibacillus cisolokensis, LC2-13A.</title>
        <authorList>
            <person name="Uke A."/>
            <person name="Chhe C."/>
            <person name="Baramee S."/>
            <person name="Kosugi A."/>
        </authorList>
    </citation>
    <scope>NUCLEOTIDE SEQUENCE [LARGE SCALE GENOMIC DNA]</scope>
    <source>
        <strain evidence="1 2">LC2-13A</strain>
    </source>
</reference>
<proteinExistence type="predicted"/>
<dbReference type="RefSeq" id="WP_244863422.1">
    <property type="nucleotide sequence ID" value="NZ_BOVJ01000071.1"/>
</dbReference>
<dbReference type="Proteomes" id="UP000680304">
    <property type="component" value="Unassembled WGS sequence"/>
</dbReference>
<comment type="caution">
    <text evidence="1">The sequence shown here is derived from an EMBL/GenBank/DDBJ whole genome shotgun (WGS) entry which is preliminary data.</text>
</comment>
<evidence type="ECO:0000313" key="2">
    <source>
        <dbReference type="Proteomes" id="UP000680304"/>
    </source>
</evidence>
<organism evidence="1 2">
    <name type="scientific">Paenibacillus cisolokensis</name>
    <dbReference type="NCBI Taxonomy" id="1658519"/>
    <lineage>
        <taxon>Bacteria</taxon>
        <taxon>Bacillati</taxon>
        <taxon>Bacillota</taxon>
        <taxon>Bacilli</taxon>
        <taxon>Bacillales</taxon>
        <taxon>Paenibacillaceae</taxon>
        <taxon>Paenibacillus</taxon>
    </lineage>
</organism>
<gene>
    <name evidence="1" type="ORF">PACILC2_23350</name>
</gene>
<evidence type="ECO:0000313" key="1">
    <source>
        <dbReference type="EMBL" id="GIQ63767.1"/>
    </source>
</evidence>
<accession>A0ABQ4N6F8</accession>
<keyword evidence="2" id="KW-1185">Reference proteome</keyword>
<sequence>MRFKHQGWLFNGHSGVHRYLFQVPEDLKMRFKESMRRKFAERLVYTGEPPAYRDEQHLLADDIRRFLHYVHHYDVPLTSDGSMYKRSVQQLTELLGVREELPKGGWRFGYGRKFKEYPSRMSLLYDYCYFAKWLDESGPVLALTPAGLERLQSAEREETAKLYRFWIRLYKGAIPNLQALVGWIDSLADRWVTAESLKQVLTPFIKPFYYDSEEAIFEQRIVAMMLHLGLLRVGESEEGEVVLRMTAGGRSAVAGVRVEDGDRIALS</sequence>
<protein>
    <submittedName>
        <fullName evidence="1">Uncharacterized protein</fullName>
    </submittedName>
</protein>
<dbReference type="EMBL" id="BOVJ01000071">
    <property type="protein sequence ID" value="GIQ63767.1"/>
    <property type="molecule type" value="Genomic_DNA"/>
</dbReference>
<name>A0ABQ4N6F8_9BACL</name>